<reference evidence="1" key="2">
    <citation type="journal article" date="2022" name="Microbiol. Resour. Announc.">
        <title>Whole-Genome Sequence of Entomortierella parvispora E1425, a Mucoromycotan Fungus Associated with Burkholderiaceae-Related Endosymbiotic Bacteria.</title>
        <authorList>
            <person name="Herlambang A."/>
            <person name="Guo Y."/>
            <person name="Takashima Y."/>
            <person name="Narisawa K."/>
            <person name="Ohta H."/>
            <person name="Nishizawa T."/>
        </authorList>
    </citation>
    <scope>NUCLEOTIDE SEQUENCE</scope>
    <source>
        <strain evidence="1">E1425</strain>
    </source>
</reference>
<keyword evidence="2" id="KW-1185">Reference proteome</keyword>
<protein>
    <submittedName>
        <fullName evidence="1">Uncharacterized protein</fullName>
    </submittedName>
</protein>
<dbReference type="Proteomes" id="UP000827284">
    <property type="component" value="Unassembled WGS sequence"/>
</dbReference>
<sequence length="118" mass="12547">MNSTNITLPYVCREVFQPNNVTSCFRFNDVKTCTQACQASDLNSICVTSSPGMINVVGGSKNLNWTATPFPCTVESCPTMGDVTNSSAATKASIITEKSLTLSSALILVLLVSQMVLC</sequence>
<reference evidence="1" key="1">
    <citation type="submission" date="2021-11" db="EMBL/GenBank/DDBJ databases">
        <authorList>
            <person name="Herlambang A."/>
            <person name="Guo Y."/>
            <person name="Takashima Y."/>
            <person name="Nishizawa T."/>
        </authorList>
    </citation>
    <scope>NUCLEOTIDE SEQUENCE</scope>
    <source>
        <strain evidence="1">E1425</strain>
    </source>
</reference>
<accession>A0A9P3H7M0</accession>
<evidence type="ECO:0000313" key="1">
    <source>
        <dbReference type="EMBL" id="GJJ71554.1"/>
    </source>
</evidence>
<name>A0A9P3H7M0_9FUNG</name>
<evidence type="ECO:0000313" key="2">
    <source>
        <dbReference type="Proteomes" id="UP000827284"/>
    </source>
</evidence>
<proteinExistence type="predicted"/>
<comment type="caution">
    <text evidence="1">The sequence shown here is derived from an EMBL/GenBank/DDBJ whole genome shotgun (WGS) entry which is preliminary data.</text>
</comment>
<organism evidence="1 2">
    <name type="scientific">Entomortierella parvispora</name>
    <dbReference type="NCBI Taxonomy" id="205924"/>
    <lineage>
        <taxon>Eukaryota</taxon>
        <taxon>Fungi</taxon>
        <taxon>Fungi incertae sedis</taxon>
        <taxon>Mucoromycota</taxon>
        <taxon>Mortierellomycotina</taxon>
        <taxon>Mortierellomycetes</taxon>
        <taxon>Mortierellales</taxon>
        <taxon>Mortierellaceae</taxon>
        <taxon>Entomortierella</taxon>
    </lineage>
</organism>
<dbReference type="AlphaFoldDB" id="A0A9P3H7M0"/>
<gene>
    <name evidence="1" type="ORF">EMPS_03904</name>
</gene>
<dbReference type="EMBL" id="BQFW01000005">
    <property type="protein sequence ID" value="GJJ71554.1"/>
    <property type="molecule type" value="Genomic_DNA"/>
</dbReference>